<dbReference type="InterPro" id="IPR046373">
    <property type="entry name" value="Acyl-CoA_Oxase/DH_mid-dom_sf"/>
</dbReference>
<comment type="function">
    <text evidence="7">Catalyzes the dehydrogenation at the alpha-beta position of ACP-bound acyl chains. This results in the introduction of a double bond in the lipidic chain, which is further transferred to the epsilon-amino group of lysine residue in the mycobactin core by MbtK.</text>
</comment>
<dbReference type="InterPro" id="IPR037069">
    <property type="entry name" value="AcylCoA_DH/ox_N_sf"/>
</dbReference>
<dbReference type="InterPro" id="IPR006091">
    <property type="entry name" value="Acyl-CoA_Oxase/DH_mid-dom"/>
</dbReference>
<protein>
    <recommendedName>
        <fullName evidence="8">Acyl-[acyl-carrier-protein] dehydrogenase MbtN</fullName>
    </recommendedName>
    <alternativeName>
        <fullName evidence="9">Mycobactin synthase protein N</fullName>
    </alternativeName>
</protein>
<keyword evidence="4 10" id="KW-0285">Flavoprotein</keyword>
<evidence type="ECO:0000256" key="2">
    <source>
        <dbReference type="ARBA" id="ARBA00005102"/>
    </source>
</evidence>
<dbReference type="EMBL" id="VDUZ01000005">
    <property type="protein sequence ID" value="TXL79436.1"/>
    <property type="molecule type" value="Genomic_DNA"/>
</dbReference>
<evidence type="ECO:0000256" key="8">
    <source>
        <dbReference type="ARBA" id="ARBA00040394"/>
    </source>
</evidence>
<keyword evidence="15" id="KW-1185">Reference proteome</keyword>
<dbReference type="Pfam" id="PF02770">
    <property type="entry name" value="Acyl-CoA_dh_M"/>
    <property type="match status" value="1"/>
</dbReference>
<dbReference type="PIRSF" id="PIRSF016578">
    <property type="entry name" value="HsaA"/>
    <property type="match status" value="1"/>
</dbReference>
<reference evidence="14 15" key="1">
    <citation type="submission" date="2019-06" db="EMBL/GenBank/DDBJ databases">
        <title>New taxonomy in bacterial strain CC-CFT640, isolated from vineyard.</title>
        <authorList>
            <person name="Lin S.-Y."/>
            <person name="Tsai C.-F."/>
            <person name="Young C.-C."/>
        </authorList>
    </citation>
    <scope>NUCLEOTIDE SEQUENCE [LARGE SCALE GENOMIC DNA]</scope>
    <source>
        <strain evidence="14 15">CC-CFT640</strain>
    </source>
</reference>
<comment type="cofactor">
    <cofactor evidence="1 10">
        <name>FAD</name>
        <dbReference type="ChEBI" id="CHEBI:57692"/>
    </cofactor>
</comment>
<evidence type="ECO:0000256" key="7">
    <source>
        <dbReference type="ARBA" id="ARBA00037085"/>
    </source>
</evidence>
<keyword evidence="5 10" id="KW-0274">FAD</keyword>
<dbReference type="SUPFAM" id="SSF47203">
    <property type="entry name" value="Acyl-CoA dehydrogenase C-terminal domain-like"/>
    <property type="match status" value="1"/>
</dbReference>
<dbReference type="FunFam" id="2.40.110.10:FF:000002">
    <property type="entry name" value="Acyl-CoA dehydrogenase fadE12"/>
    <property type="match status" value="1"/>
</dbReference>
<dbReference type="Gene3D" id="2.40.110.10">
    <property type="entry name" value="Butyryl-CoA Dehydrogenase, subunit A, domain 2"/>
    <property type="match status" value="1"/>
</dbReference>
<dbReference type="InterPro" id="IPR006089">
    <property type="entry name" value="Acyl-CoA_DH_CS"/>
</dbReference>
<evidence type="ECO:0000259" key="11">
    <source>
        <dbReference type="Pfam" id="PF00441"/>
    </source>
</evidence>
<dbReference type="GO" id="GO:0003995">
    <property type="term" value="F:acyl-CoA dehydrogenase activity"/>
    <property type="evidence" value="ECO:0007669"/>
    <property type="project" value="InterPro"/>
</dbReference>
<feature type="domain" description="Acyl-CoA dehydrogenase/oxidase N-terminal" evidence="13">
    <location>
        <begin position="9"/>
        <end position="119"/>
    </location>
</feature>
<evidence type="ECO:0000313" key="14">
    <source>
        <dbReference type="EMBL" id="TXL79436.1"/>
    </source>
</evidence>
<dbReference type="GO" id="GO:0005737">
    <property type="term" value="C:cytoplasm"/>
    <property type="evidence" value="ECO:0007669"/>
    <property type="project" value="TreeGrafter"/>
</dbReference>
<keyword evidence="6 10" id="KW-0560">Oxidoreductase</keyword>
<evidence type="ECO:0000259" key="13">
    <source>
        <dbReference type="Pfam" id="PF02771"/>
    </source>
</evidence>
<dbReference type="FunFam" id="1.20.140.10:FF:000001">
    <property type="entry name" value="Acyl-CoA dehydrogenase"/>
    <property type="match status" value="1"/>
</dbReference>
<comment type="caution">
    <text evidence="14">The sequence shown here is derived from an EMBL/GenBank/DDBJ whole genome shotgun (WGS) entry which is preliminary data.</text>
</comment>
<name>A0A5C8PRX2_9HYPH</name>
<evidence type="ECO:0000256" key="4">
    <source>
        <dbReference type="ARBA" id="ARBA00022630"/>
    </source>
</evidence>
<organism evidence="14 15">
    <name type="scientific">Vineibacter terrae</name>
    <dbReference type="NCBI Taxonomy" id="2586908"/>
    <lineage>
        <taxon>Bacteria</taxon>
        <taxon>Pseudomonadati</taxon>
        <taxon>Pseudomonadota</taxon>
        <taxon>Alphaproteobacteria</taxon>
        <taxon>Hyphomicrobiales</taxon>
        <taxon>Vineibacter</taxon>
    </lineage>
</organism>
<evidence type="ECO:0000256" key="1">
    <source>
        <dbReference type="ARBA" id="ARBA00001974"/>
    </source>
</evidence>
<dbReference type="InterPro" id="IPR013786">
    <property type="entry name" value="AcylCoA_DH/ox_N"/>
</dbReference>
<feature type="domain" description="Acyl-CoA oxidase/dehydrogenase middle" evidence="12">
    <location>
        <begin position="123"/>
        <end position="218"/>
    </location>
</feature>
<dbReference type="Gene3D" id="1.20.140.10">
    <property type="entry name" value="Butyryl-CoA Dehydrogenase, subunit A, domain 3"/>
    <property type="match status" value="1"/>
</dbReference>
<dbReference type="InterPro" id="IPR009075">
    <property type="entry name" value="AcylCo_DH/oxidase_C"/>
</dbReference>
<evidence type="ECO:0000256" key="10">
    <source>
        <dbReference type="RuleBase" id="RU362125"/>
    </source>
</evidence>
<sequence>MIPRTLFSSEHEMFRETARRFVEREIAPHYYQWEQDARVPREVWLKAGEAGLLLCDVPEEYGGMGGDFRHSVIVMEELGRAGATGVFFSLHSDIVAPYILKYGSEQLKRAWLNRMATGEAIGAIAMTEPSAGSDLQAIRTTAVREGDEYVISGQKVFISNGQTADLVIVACKTDPKQGAKGMSLIVVETDRPGFRRGRQLKKIGMHSQDTSELFFDQVRVPVSNILATEGQGFALLMNELAQERLTQAVKAIAACEAALAWTIDYVTQRHAFGKPIAAFQNTQFKIAEMKARIVAQRVLVDRCIELHLERKFDSVDAAMAKMTTTELQCEVVDECLQLHGGYGYMTEFPIARAYADARYTKIAGGSIEVMKTIIARSLFAR</sequence>
<dbReference type="PROSITE" id="PS00073">
    <property type="entry name" value="ACYL_COA_DH_2"/>
    <property type="match status" value="1"/>
</dbReference>
<feature type="domain" description="Acyl-CoA dehydrogenase/oxidase C-terminal" evidence="11">
    <location>
        <begin position="230"/>
        <end position="378"/>
    </location>
</feature>
<evidence type="ECO:0000256" key="5">
    <source>
        <dbReference type="ARBA" id="ARBA00022827"/>
    </source>
</evidence>
<dbReference type="Pfam" id="PF00441">
    <property type="entry name" value="Acyl-CoA_dh_1"/>
    <property type="match status" value="1"/>
</dbReference>
<evidence type="ECO:0000256" key="9">
    <source>
        <dbReference type="ARBA" id="ARBA00042660"/>
    </source>
</evidence>
<dbReference type="PROSITE" id="PS00072">
    <property type="entry name" value="ACYL_COA_DH_1"/>
    <property type="match status" value="1"/>
</dbReference>
<evidence type="ECO:0000256" key="6">
    <source>
        <dbReference type="ARBA" id="ARBA00023002"/>
    </source>
</evidence>
<dbReference type="InterPro" id="IPR036250">
    <property type="entry name" value="AcylCo_DH-like_C"/>
</dbReference>
<evidence type="ECO:0000259" key="12">
    <source>
        <dbReference type="Pfam" id="PF02770"/>
    </source>
</evidence>
<dbReference type="OrthoDB" id="5510711at2"/>
<evidence type="ECO:0000256" key="3">
    <source>
        <dbReference type="ARBA" id="ARBA00009347"/>
    </source>
</evidence>
<evidence type="ECO:0000313" key="15">
    <source>
        <dbReference type="Proteomes" id="UP000321638"/>
    </source>
</evidence>
<dbReference type="GO" id="GO:0050660">
    <property type="term" value="F:flavin adenine dinucleotide binding"/>
    <property type="evidence" value="ECO:0007669"/>
    <property type="project" value="InterPro"/>
</dbReference>
<comment type="similarity">
    <text evidence="3 10">Belongs to the acyl-CoA dehydrogenase family.</text>
</comment>
<accession>A0A5C8PRX2</accession>
<dbReference type="Proteomes" id="UP000321638">
    <property type="component" value="Unassembled WGS sequence"/>
</dbReference>
<dbReference type="PANTHER" id="PTHR48083">
    <property type="entry name" value="MEDIUM-CHAIN SPECIFIC ACYL-COA DEHYDROGENASE, MITOCHONDRIAL-RELATED"/>
    <property type="match status" value="1"/>
</dbReference>
<dbReference type="GO" id="GO:0033539">
    <property type="term" value="P:fatty acid beta-oxidation using acyl-CoA dehydrogenase"/>
    <property type="evidence" value="ECO:0007669"/>
    <property type="project" value="TreeGrafter"/>
</dbReference>
<proteinExistence type="inferred from homology"/>
<dbReference type="Pfam" id="PF02771">
    <property type="entry name" value="Acyl-CoA_dh_N"/>
    <property type="match status" value="1"/>
</dbReference>
<comment type="pathway">
    <text evidence="2">Siderophore biosynthesis; mycobactin biosynthesis.</text>
</comment>
<dbReference type="Gene3D" id="1.10.540.10">
    <property type="entry name" value="Acyl-CoA dehydrogenase/oxidase, N-terminal domain"/>
    <property type="match status" value="1"/>
</dbReference>
<dbReference type="PANTHER" id="PTHR48083:SF20">
    <property type="entry name" value="LONG-CHAIN SPECIFIC ACYL-COA DEHYDROGENASE, MITOCHONDRIAL"/>
    <property type="match status" value="1"/>
</dbReference>
<dbReference type="InterPro" id="IPR009100">
    <property type="entry name" value="AcylCoA_DH/oxidase_NM_dom_sf"/>
</dbReference>
<dbReference type="AlphaFoldDB" id="A0A5C8PRX2"/>
<dbReference type="SUPFAM" id="SSF56645">
    <property type="entry name" value="Acyl-CoA dehydrogenase NM domain-like"/>
    <property type="match status" value="1"/>
</dbReference>
<gene>
    <name evidence="14" type="ORF">FHP25_05640</name>
</gene>
<dbReference type="FunFam" id="1.10.540.10:FF:000009">
    <property type="entry name" value="Probable acyl-CoA dehydrogenase"/>
    <property type="match status" value="1"/>
</dbReference>
<dbReference type="InterPro" id="IPR050741">
    <property type="entry name" value="Acyl-CoA_dehydrogenase"/>
</dbReference>